<protein>
    <recommendedName>
        <fullName evidence="2">WLM domain-containing protein</fullName>
    </recommendedName>
</protein>
<dbReference type="OrthoDB" id="5420711at2759"/>
<dbReference type="InterPro" id="IPR013536">
    <property type="entry name" value="WLM_dom"/>
</dbReference>
<feature type="compositionally biased region" description="Polar residues" evidence="1">
    <location>
        <begin position="350"/>
        <end position="359"/>
    </location>
</feature>
<feature type="region of interest" description="Disordered" evidence="1">
    <location>
        <begin position="319"/>
        <end position="361"/>
    </location>
</feature>
<feature type="region of interest" description="Disordered" evidence="1">
    <location>
        <begin position="254"/>
        <end position="278"/>
    </location>
</feature>
<dbReference type="Pfam" id="PF08325">
    <property type="entry name" value="WLM"/>
    <property type="match status" value="1"/>
</dbReference>
<dbReference type="Gene3D" id="3.30.2010.10">
    <property type="entry name" value="Metalloproteases ('zincins'), catalytic domain"/>
    <property type="match status" value="1"/>
</dbReference>
<dbReference type="Proteomes" id="UP000758155">
    <property type="component" value="Unassembled WGS sequence"/>
</dbReference>
<evidence type="ECO:0000259" key="2">
    <source>
        <dbReference type="PROSITE" id="PS51397"/>
    </source>
</evidence>
<dbReference type="InterPro" id="IPR053136">
    <property type="entry name" value="UTP_pyrophosphatase-like"/>
</dbReference>
<dbReference type="PANTHER" id="PTHR30399:SF1">
    <property type="entry name" value="UTP PYROPHOSPHATASE"/>
    <property type="match status" value="1"/>
</dbReference>
<feature type="compositionally biased region" description="Acidic residues" evidence="1">
    <location>
        <begin position="266"/>
        <end position="276"/>
    </location>
</feature>
<evidence type="ECO:0000256" key="1">
    <source>
        <dbReference type="SAM" id="MobiDB-lite"/>
    </source>
</evidence>
<dbReference type="PROSITE" id="PS51397">
    <property type="entry name" value="WLM"/>
    <property type="match status" value="1"/>
</dbReference>
<dbReference type="AlphaFoldDB" id="A0A9P5C534"/>
<feature type="compositionally biased region" description="Basic and acidic residues" evidence="1">
    <location>
        <begin position="254"/>
        <end position="265"/>
    </location>
</feature>
<evidence type="ECO:0000313" key="4">
    <source>
        <dbReference type="Proteomes" id="UP000758155"/>
    </source>
</evidence>
<dbReference type="CDD" id="cd07344">
    <property type="entry name" value="M48_yhfN_like"/>
    <property type="match status" value="1"/>
</dbReference>
<name>A0A9P5C534_9PLEO</name>
<feature type="compositionally biased region" description="Polar residues" evidence="1">
    <location>
        <begin position="332"/>
        <end position="342"/>
    </location>
</feature>
<dbReference type="EMBL" id="SWKV01000002">
    <property type="protein sequence ID" value="KAF3047596.1"/>
    <property type="molecule type" value="Genomic_DNA"/>
</dbReference>
<comment type="caution">
    <text evidence="3">The sequence shown here is derived from an EMBL/GenBank/DDBJ whole genome shotgun (WGS) entry which is preliminary data.</text>
</comment>
<keyword evidence="4" id="KW-1185">Reference proteome</keyword>
<organism evidence="3 4">
    <name type="scientific">Didymella heteroderae</name>
    <dbReference type="NCBI Taxonomy" id="1769908"/>
    <lineage>
        <taxon>Eukaryota</taxon>
        <taxon>Fungi</taxon>
        <taxon>Dikarya</taxon>
        <taxon>Ascomycota</taxon>
        <taxon>Pezizomycotina</taxon>
        <taxon>Dothideomycetes</taxon>
        <taxon>Pleosporomycetidae</taxon>
        <taxon>Pleosporales</taxon>
        <taxon>Pleosporineae</taxon>
        <taxon>Didymellaceae</taxon>
        <taxon>Didymella</taxon>
    </lineage>
</organism>
<reference evidence="3" key="1">
    <citation type="submission" date="2019-04" db="EMBL/GenBank/DDBJ databases">
        <title>Sequencing of skin fungus with MAO and IRED activity.</title>
        <authorList>
            <person name="Marsaioli A.J."/>
            <person name="Bonatto J.M.C."/>
            <person name="Reis Junior O."/>
        </authorList>
    </citation>
    <scope>NUCLEOTIDE SEQUENCE</scope>
    <source>
        <strain evidence="3">28M1</strain>
    </source>
</reference>
<gene>
    <name evidence="3" type="ORF">E8E12_010690</name>
</gene>
<dbReference type="PANTHER" id="PTHR30399">
    <property type="entry name" value="UNCHARACTERIZED PROTEIN YGJP"/>
    <property type="match status" value="1"/>
</dbReference>
<accession>A0A9P5C534</accession>
<feature type="domain" description="WLM" evidence="2">
    <location>
        <begin position="10"/>
        <end position="249"/>
    </location>
</feature>
<feature type="region of interest" description="Disordered" evidence="1">
    <location>
        <begin position="162"/>
        <end position="189"/>
    </location>
</feature>
<sequence length="848" mass="94519">MPLGFERINERTQRPNALINFIRTISGPTSTTAEQILNRVAAICYPFMKANMILVQALEEFPYNNEFVGRNFNAGEVVQLVLRDRNGRWLPQRMIEMVMVHELAHCKQMNHSKAFWKVRDAYAVDLRALWAKGYTGEGMWGQGRGLETGNIQTSHFDEGDVPEHLCGGTYGRRSKKRKTGGKEKETMSYATRKQRRILKKFGAGGQSLGADEDTKIKLEGGVLKKGKPRVAGSARGRELRAAAALARFEPIKKEPGEVALDKEETSDSETEDEIDPTDAAFDVDGSKLIDSKGHALIKICEDEDDKDGNARRELDELHNMTLQQKPAIRAITSPTPDATKQTSRPEKSSARSNGSSSTHAVHLYETWKRRPDDAPGAAATKLMSKPAVKPVSCKICSFLNEPGLLTCAACSNVLRPDLIDNWKCEYGPCKGSDYINAGDAGHALVRDTIPIECAVVKGPGYRKHTGYPCATSPQLKEAYPLNRDVDHRRTWSLPIYDLNVDIQGGTWMEPKRAQMTYQLGATCPKPDHAYRNDEVAIQLLQVCRTMCDEAQPLFYKKNTFSFTGRFPVSTALAFIQDLPPRALPLLSSIEIVLTEDNNMRGTAEAHYPPITRSSDCLVLQHAFHYFTDLCDLLASSVVQLRHLYLTIESQSGYGDSQPQSLSECLAWEIGKSTSSRPWLASWIYPLLKIEGLESVKVYWISDRPRLRRMSDTLSTMQQSMLRRTDLKRVDSVAGGDMHSAQGHELEFSILKSHCDRDVTTLIVDPQKGEFISGDCSCESQWTGLEHIPTGLPGPISSFYRCGIATWKEHQASFTGFKGAYTAYCELTSSRTSSLGRRKSSTCSVHIVD</sequence>
<evidence type="ECO:0000313" key="3">
    <source>
        <dbReference type="EMBL" id="KAF3047596.1"/>
    </source>
</evidence>
<proteinExistence type="predicted"/>